<comment type="caution">
    <text evidence="1">The sequence shown here is derived from an EMBL/GenBank/DDBJ whole genome shotgun (WGS) entry which is preliminary data.</text>
</comment>
<keyword evidence="2" id="KW-1185">Reference proteome</keyword>
<evidence type="ECO:0000313" key="2">
    <source>
        <dbReference type="Proteomes" id="UP000555728"/>
    </source>
</evidence>
<name>A0A7W6S055_9PROT</name>
<reference evidence="1 2" key="1">
    <citation type="submission" date="2020-08" db="EMBL/GenBank/DDBJ databases">
        <title>Genome sequencing of Purple Non-Sulfur Bacteria from various extreme environments.</title>
        <authorList>
            <person name="Mayer M."/>
        </authorList>
    </citation>
    <scope>NUCLEOTIDE SEQUENCE [LARGE SCALE GENOMIC DNA]</scope>
    <source>
        <strain evidence="1 2">JA135</strain>
    </source>
</reference>
<dbReference type="EMBL" id="JACIGI010000011">
    <property type="protein sequence ID" value="MBB4285955.1"/>
    <property type="molecule type" value="Genomic_DNA"/>
</dbReference>
<organism evidence="1 2">
    <name type="scientific">Roseospira goensis</name>
    <dbReference type="NCBI Taxonomy" id="391922"/>
    <lineage>
        <taxon>Bacteria</taxon>
        <taxon>Pseudomonadati</taxon>
        <taxon>Pseudomonadota</taxon>
        <taxon>Alphaproteobacteria</taxon>
        <taxon>Rhodospirillales</taxon>
        <taxon>Rhodospirillaceae</taxon>
        <taxon>Roseospira</taxon>
    </lineage>
</organism>
<dbReference type="AlphaFoldDB" id="A0A7W6S055"/>
<evidence type="ECO:0000313" key="1">
    <source>
        <dbReference type="EMBL" id="MBB4285955.1"/>
    </source>
</evidence>
<dbReference type="RefSeq" id="WP_184434052.1">
    <property type="nucleotide sequence ID" value="NZ_JACIGI010000011.1"/>
</dbReference>
<dbReference type="Proteomes" id="UP000555728">
    <property type="component" value="Unassembled WGS sequence"/>
</dbReference>
<proteinExistence type="predicted"/>
<sequence>MVPIAGPDDLLAAALAAPAGAPLVVAGPPGAGESLGPGWPRALADALAGAWPRAAPERSPPPVVLVLDCGPAVGLALAVLEDWTAPPGWRLVLTLDPDTHPAARAALTARAERVGVMVLASCAILS</sequence>
<gene>
    <name evidence="1" type="ORF">GGD88_001678</name>
</gene>
<protein>
    <submittedName>
        <fullName evidence="1">Uncharacterized protein</fullName>
    </submittedName>
</protein>
<accession>A0A7W6S055</accession>